<dbReference type="AlphaFoldDB" id="A0A3B0Z633"/>
<name>A0A3B0Z633_9ZZZZ</name>
<protein>
    <submittedName>
        <fullName evidence="1">Uncharacterized protein</fullName>
    </submittedName>
</protein>
<accession>A0A3B0Z633</accession>
<feature type="non-terminal residue" evidence="1">
    <location>
        <position position="149"/>
    </location>
</feature>
<evidence type="ECO:0000313" key="1">
    <source>
        <dbReference type="EMBL" id="VAW84460.1"/>
    </source>
</evidence>
<gene>
    <name evidence="1" type="ORF">MNBD_GAMMA18-2050</name>
</gene>
<reference evidence="1" key="1">
    <citation type="submission" date="2018-06" db="EMBL/GenBank/DDBJ databases">
        <authorList>
            <person name="Zhirakovskaya E."/>
        </authorList>
    </citation>
    <scope>NUCLEOTIDE SEQUENCE</scope>
</reference>
<dbReference type="EMBL" id="UOFP01000047">
    <property type="protein sequence ID" value="VAW84460.1"/>
    <property type="molecule type" value="Genomic_DNA"/>
</dbReference>
<organism evidence="1">
    <name type="scientific">hydrothermal vent metagenome</name>
    <dbReference type="NCBI Taxonomy" id="652676"/>
    <lineage>
        <taxon>unclassified sequences</taxon>
        <taxon>metagenomes</taxon>
        <taxon>ecological metagenomes</taxon>
    </lineage>
</organism>
<sequence>MRRFIIEQSDTNMTSHSGLALVGAAINQHTQLVQQLDGAIPLRHGIPHSDLMKSYLGLLSIGKNDFEAIQAMVDDDFFKGALDIERVPCADRLRQRMDERAKSYLPAIVQASIDFLMSTQAAITPLTMGHVPLDADVTPFDNSGSQKEG</sequence>
<proteinExistence type="predicted"/>